<organism evidence="3 4">
    <name type="scientific">Oikopleura dioica</name>
    <name type="common">Tunicate</name>
    <dbReference type="NCBI Taxonomy" id="34765"/>
    <lineage>
        <taxon>Eukaryota</taxon>
        <taxon>Metazoa</taxon>
        <taxon>Chordata</taxon>
        <taxon>Tunicata</taxon>
        <taxon>Appendicularia</taxon>
        <taxon>Copelata</taxon>
        <taxon>Oikopleuridae</taxon>
        <taxon>Oikopleura</taxon>
    </lineage>
</organism>
<proteinExistence type="predicted"/>
<evidence type="ECO:0000259" key="2">
    <source>
        <dbReference type="PROSITE" id="PS00028"/>
    </source>
</evidence>
<protein>
    <submittedName>
        <fullName evidence="3">Oidioi.mRNA.OKI2018_I69.chr2.g6218.t1.cds</fullName>
    </submittedName>
</protein>
<evidence type="ECO:0000313" key="3">
    <source>
        <dbReference type="EMBL" id="CAG5111950.1"/>
    </source>
</evidence>
<dbReference type="SMART" id="SM00355">
    <property type="entry name" value="ZnF_C2H2"/>
    <property type="match status" value="3"/>
</dbReference>
<sequence length="420" mass="47118">MDDALPLENVKTLIEDETVKVEVIEEIENTPQYGDDEVAVKLEYAEDPPPTAAVAPTPKKTRRLPSILQKRAKRPKISNGAQAGRTSSTLMSAAQFQSNSPSAQDVNLASRILPMPRRNGVPSALDGSPQQKRIILPKPRAAIQGIAIGNPVKIKVNGVRKTSTDSDKSDKIASTALHPQLSQPVITSPPELEVKTPDPREKMRPGEDSSLKVTGLMKISGTDHWNFKWDLTGREYCSRCNKIHNVDEKAVDDDEGGFHIGNSVAKSHKCVVDTCGICGMELTGDSEQLRLRHILHCEKEEIETVRGKALYIADKGKERRQCRICNEDFSNMMPSVEYSYFRRHCASHVIPDHIDGQKFFYRCFYCPERYKSKMTYVNHLFYHYQNGVHCADCHFLSHEEGEMFLHKICHGRATCPSCQG</sequence>
<gene>
    <name evidence="3" type="ORF">OKIOD_LOCUS14983</name>
</gene>
<feature type="compositionally biased region" description="Polar residues" evidence="1">
    <location>
        <begin position="79"/>
        <end position="88"/>
    </location>
</feature>
<feature type="compositionally biased region" description="Basic and acidic residues" evidence="1">
    <location>
        <begin position="162"/>
        <end position="171"/>
    </location>
</feature>
<name>A0ABN7T2A4_OIKDI</name>
<feature type="compositionally biased region" description="Basic and acidic residues" evidence="1">
    <location>
        <begin position="192"/>
        <end position="208"/>
    </location>
</feature>
<evidence type="ECO:0000313" key="4">
    <source>
        <dbReference type="Proteomes" id="UP001158576"/>
    </source>
</evidence>
<reference evidence="3 4" key="1">
    <citation type="submission" date="2021-04" db="EMBL/GenBank/DDBJ databases">
        <authorList>
            <person name="Bliznina A."/>
        </authorList>
    </citation>
    <scope>NUCLEOTIDE SEQUENCE [LARGE SCALE GENOMIC DNA]</scope>
</reference>
<dbReference type="PROSITE" id="PS00028">
    <property type="entry name" value="ZINC_FINGER_C2H2_1"/>
    <property type="match status" value="1"/>
</dbReference>
<dbReference type="EMBL" id="OU015567">
    <property type="protein sequence ID" value="CAG5111950.1"/>
    <property type="molecule type" value="Genomic_DNA"/>
</dbReference>
<feature type="region of interest" description="Disordered" evidence="1">
    <location>
        <begin position="46"/>
        <end position="88"/>
    </location>
</feature>
<feature type="domain" description="C2H2-type" evidence="2">
    <location>
        <begin position="363"/>
        <end position="383"/>
    </location>
</feature>
<evidence type="ECO:0000256" key="1">
    <source>
        <dbReference type="SAM" id="MobiDB-lite"/>
    </source>
</evidence>
<keyword evidence="4" id="KW-1185">Reference proteome</keyword>
<dbReference type="Proteomes" id="UP001158576">
    <property type="component" value="Chromosome 2"/>
</dbReference>
<accession>A0ABN7T2A4</accession>
<dbReference type="InterPro" id="IPR013087">
    <property type="entry name" value="Znf_C2H2_type"/>
</dbReference>
<feature type="region of interest" description="Disordered" evidence="1">
    <location>
        <begin position="160"/>
        <end position="208"/>
    </location>
</feature>